<name>A0ABQ6IIK2_9MICO</name>
<protein>
    <submittedName>
        <fullName evidence="3">Uncharacterized protein</fullName>
    </submittedName>
</protein>
<organism evidence="3 4">
    <name type="scientific">Demequina litorisediminis</name>
    <dbReference type="NCBI Taxonomy" id="1849022"/>
    <lineage>
        <taxon>Bacteria</taxon>
        <taxon>Bacillati</taxon>
        <taxon>Actinomycetota</taxon>
        <taxon>Actinomycetes</taxon>
        <taxon>Micrococcales</taxon>
        <taxon>Demequinaceae</taxon>
        <taxon>Demequina</taxon>
    </lineage>
</organism>
<evidence type="ECO:0000313" key="4">
    <source>
        <dbReference type="Proteomes" id="UP001157125"/>
    </source>
</evidence>
<feature type="region of interest" description="Disordered" evidence="1">
    <location>
        <begin position="1"/>
        <end position="59"/>
    </location>
</feature>
<reference evidence="3" key="1">
    <citation type="journal article" date="2014" name="Int. J. Syst. Evol. Microbiol.">
        <title>Complete genome of a new Firmicutes species belonging to the dominant human colonic microbiota ('Ruminococcus bicirculans') reveals two chromosomes and a selective capacity to utilize plant glucans.</title>
        <authorList>
            <consortium name="NISC Comparative Sequencing Program"/>
            <person name="Wegmann U."/>
            <person name="Louis P."/>
            <person name="Goesmann A."/>
            <person name="Henrissat B."/>
            <person name="Duncan S.H."/>
            <person name="Flint H.J."/>
        </authorList>
    </citation>
    <scope>NUCLEOTIDE SEQUENCE</scope>
    <source>
        <strain evidence="3">NBRC 112299</strain>
    </source>
</reference>
<dbReference type="EMBL" id="BSUN01000001">
    <property type="protein sequence ID" value="GMA33853.1"/>
    <property type="molecule type" value="Genomic_DNA"/>
</dbReference>
<evidence type="ECO:0000256" key="1">
    <source>
        <dbReference type="SAM" id="MobiDB-lite"/>
    </source>
</evidence>
<gene>
    <name evidence="2" type="ORF">GCM10025876_00570</name>
    <name evidence="3" type="ORF">GCM10025876_39560</name>
</gene>
<evidence type="ECO:0000313" key="2">
    <source>
        <dbReference type="EMBL" id="GMA33853.1"/>
    </source>
</evidence>
<reference evidence="3" key="3">
    <citation type="submission" date="2023-02" db="EMBL/GenBank/DDBJ databases">
        <authorList>
            <person name="Sun Q."/>
            <person name="Mori K."/>
        </authorList>
    </citation>
    <scope>NUCLEOTIDE SEQUENCE</scope>
    <source>
        <strain evidence="3">NBRC 112299</strain>
    </source>
</reference>
<reference evidence="4" key="2">
    <citation type="journal article" date="2019" name="Int. J. Syst. Evol. Microbiol.">
        <title>The Global Catalogue of Microorganisms (GCM) 10K type strain sequencing project: providing services to taxonomists for standard genome sequencing and annotation.</title>
        <authorList>
            <consortium name="The Broad Institute Genomics Platform"/>
            <consortium name="The Broad Institute Genome Sequencing Center for Infectious Disease"/>
            <person name="Wu L."/>
            <person name="Ma J."/>
        </authorList>
    </citation>
    <scope>NUCLEOTIDE SEQUENCE [LARGE SCALE GENOMIC DNA]</scope>
    <source>
        <strain evidence="4">NBRC 112299</strain>
    </source>
</reference>
<keyword evidence="4" id="KW-1185">Reference proteome</keyword>
<feature type="compositionally biased region" description="Low complexity" evidence="1">
    <location>
        <begin position="18"/>
        <end position="49"/>
    </location>
</feature>
<sequence length="116" mass="11803">MANVVGETDDATVTPEVTSAETDATATSASATPEPTASASPEATTDASTGPVYGTTDPSSFEWLTADVQADFAALDCLDAENYSGRSMGDPEAGYVACGSADIVKYAMGPVEPVRR</sequence>
<evidence type="ECO:0000313" key="3">
    <source>
        <dbReference type="EMBL" id="GMA37752.1"/>
    </source>
</evidence>
<accession>A0ABQ6IIK2</accession>
<dbReference type="Proteomes" id="UP001157125">
    <property type="component" value="Unassembled WGS sequence"/>
</dbReference>
<dbReference type="EMBL" id="BSUN01000001">
    <property type="protein sequence ID" value="GMA37752.1"/>
    <property type="molecule type" value="Genomic_DNA"/>
</dbReference>
<comment type="caution">
    <text evidence="3">The sequence shown here is derived from an EMBL/GenBank/DDBJ whole genome shotgun (WGS) entry which is preliminary data.</text>
</comment>
<proteinExistence type="predicted"/>